<dbReference type="EMBL" id="BBWV01000002">
    <property type="protein sequence ID" value="GAO43221.1"/>
    <property type="molecule type" value="Genomic_DNA"/>
</dbReference>
<evidence type="ECO:0000313" key="2">
    <source>
        <dbReference type="Proteomes" id="UP000033121"/>
    </source>
</evidence>
<sequence length="119" mass="14070">MSDIARMQKLNLLDNDEKVYRFYSEFGKEVAGNFFSDKRMAKYWIDKKDKTKDEVSFAFYQDIKSIDTVYYAGLAYCPYMLVTKNDSSKFKVCVDGEREEIGAFFEDALTNWRQRKSVK</sequence>
<dbReference type="Proteomes" id="UP000033121">
    <property type="component" value="Unassembled WGS sequence"/>
</dbReference>
<organism evidence="1 2">
    <name type="scientific">Flavihumibacter petaseus NBRC 106054</name>
    <dbReference type="NCBI Taxonomy" id="1220578"/>
    <lineage>
        <taxon>Bacteria</taxon>
        <taxon>Pseudomonadati</taxon>
        <taxon>Bacteroidota</taxon>
        <taxon>Chitinophagia</taxon>
        <taxon>Chitinophagales</taxon>
        <taxon>Chitinophagaceae</taxon>
        <taxon>Flavihumibacter</taxon>
    </lineage>
</organism>
<gene>
    <name evidence="1" type="ORF">FPE01S_02_03250</name>
</gene>
<comment type="caution">
    <text evidence="1">The sequence shown here is derived from an EMBL/GenBank/DDBJ whole genome shotgun (WGS) entry which is preliminary data.</text>
</comment>
<reference evidence="1 2" key="1">
    <citation type="submission" date="2015-04" db="EMBL/GenBank/DDBJ databases">
        <title>Whole genome shotgun sequence of Flavihumibacter petaseus NBRC 106054.</title>
        <authorList>
            <person name="Miyazawa S."/>
            <person name="Hosoyama A."/>
            <person name="Hashimoto M."/>
            <person name="Noguchi M."/>
            <person name="Tsuchikane K."/>
            <person name="Ohji S."/>
            <person name="Yamazoe A."/>
            <person name="Ichikawa N."/>
            <person name="Kimura A."/>
            <person name="Fujita N."/>
        </authorList>
    </citation>
    <scope>NUCLEOTIDE SEQUENCE [LARGE SCALE GENOMIC DNA]</scope>
    <source>
        <strain evidence="1 2">NBRC 106054</strain>
    </source>
</reference>
<dbReference type="AlphaFoldDB" id="A0A0E9N0P8"/>
<dbReference type="RefSeq" id="WP_046369138.1">
    <property type="nucleotide sequence ID" value="NZ_BBWV01000002.1"/>
</dbReference>
<accession>A0A0E9N0P8</accession>
<evidence type="ECO:0000313" key="1">
    <source>
        <dbReference type="EMBL" id="GAO43221.1"/>
    </source>
</evidence>
<name>A0A0E9N0P8_9BACT</name>
<proteinExistence type="predicted"/>
<dbReference type="OrthoDB" id="887030at2"/>
<keyword evidence="2" id="KW-1185">Reference proteome</keyword>
<protein>
    <submittedName>
        <fullName evidence="1">Uncharacterized protein</fullName>
    </submittedName>
</protein>
<dbReference type="STRING" id="1220578.FPE01S_02_03250"/>